<dbReference type="InterPro" id="IPR036291">
    <property type="entry name" value="NAD(P)-bd_dom_sf"/>
</dbReference>
<dbReference type="PRINTS" id="PR00081">
    <property type="entry name" value="GDHRDH"/>
</dbReference>
<dbReference type="InterPro" id="IPR002347">
    <property type="entry name" value="SDR_fam"/>
</dbReference>
<dbReference type="EMBL" id="OX465077">
    <property type="protein sequence ID" value="CAI9266713.1"/>
    <property type="molecule type" value="Genomic_DNA"/>
</dbReference>
<dbReference type="PANTHER" id="PTHR42820:SF21">
    <property type="entry name" value="SHORT-CHAIN DEHYDROGENASE REDUCTASE 3B-LIKE"/>
    <property type="match status" value="1"/>
</dbReference>
<evidence type="ECO:0000256" key="1">
    <source>
        <dbReference type="ARBA" id="ARBA00006484"/>
    </source>
</evidence>
<proteinExistence type="inferred from homology"/>
<reference evidence="2" key="1">
    <citation type="submission" date="2023-04" db="EMBL/GenBank/DDBJ databases">
        <authorList>
            <person name="Vijverberg K."/>
            <person name="Xiong W."/>
            <person name="Schranz E."/>
        </authorList>
    </citation>
    <scope>NUCLEOTIDE SEQUENCE</scope>
</reference>
<organism evidence="2 3">
    <name type="scientific">Lactuca saligna</name>
    <name type="common">Willowleaf lettuce</name>
    <dbReference type="NCBI Taxonomy" id="75948"/>
    <lineage>
        <taxon>Eukaryota</taxon>
        <taxon>Viridiplantae</taxon>
        <taxon>Streptophyta</taxon>
        <taxon>Embryophyta</taxon>
        <taxon>Tracheophyta</taxon>
        <taxon>Spermatophyta</taxon>
        <taxon>Magnoliopsida</taxon>
        <taxon>eudicotyledons</taxon>
        <taxon>Gunneridae</taxon>
        <taxon>Pentapetalae</taxon>
        <taxon>asterids</taxon>
        <taxon>campanulids</taxon>
        <taxon>Asterales</taxon>
        <taxon>Asteraceae</taxon>
        <taxon>Cichorioideae</taxon>
        <taxon>Cichorieae</taxon>
        <taxon>Lactucinae</taxon>
        <taxon>Lactuca</taxon>
    </lineage>
</organism>
<accession>A0AA35VU25</accession>
<dbReference type="Gene3D" id="3.40.50.720">
    <property type="entry name" value="NAD(P)-binding Rossmann-like Domain"/>
    <property type="match status" value="1"/>
</dbReference>
<dbReference type="PANTHER" id="PTHR42820">
    <property type="entry name" value="SHORT-CHAIN DEHYDROGENASE REDUCTASE"/>
    <property type="match status" value="1"/>
</dbReference>
<keyword evidence="3" id="KW-1185">Reference proteome</keyword>
<evidence type="ECO:0000313" key="3">
    <source>
        <dbReference type="Proteomes" id="UP001177003"/>
    </source>
</evidence>
<dbReference type="Proteomes" id="UP001177003">
    <property type="component" value="Chromosome 1"/>
</dbReference>
<dbReference type="SUPFAM" id="SSF51735">
    <property type="entry name" value="NAD(P)-binding Rossmann-fold domains"/>
    <property type="match status" value="1"/>
</dbReference>
<dbReference type="AlphaFoldDB" id="A0AA35VU25"/>
<dbReference type="NCBIfam" id="NF005559">
    <property type="entry name" value="PRK07231.1"/>
    <property type="match status" value="1"/>
</dbReference>
<dbReference type="PRINTS" id="PR00080">
    <property type="entry name" value="SDRFAMILY"/>
</dbReference>
<dbReference type="Pfam" id="PF13561">
    <property type="entry name" value="adh_short_C2"/>
    <property type="match status" value="1"/>
</dbReference>
<dbReference type="FunFam" id="3.40.50.720:FF:000084">
    <property type="entry name" value="Short-chain dehydrogenase reductase"/>
    <property type="match status" value="1"/>
</dbReference>
<sequence>MSTNKLEGKVAIVTGGASGIGEATARLFAKQGVRGVVIADVQDELGKNLSASIGSDRSTYIHCDVSDETQVKSLVDQTVAKYGHLDIMFSNAGIASKGEQTVVDMDLNEFEKLFSINVRGTVLCLKYAARSMIEKKVKGNIICTASVLGRRGVPRRTDYCMSKHAVVGLMKSATKQLGKYGIRVNAVSPFAVATPLMCNVHDKGAEEVEKMYESMSSLKDVVLKADDIADAVLFLASQESRFITGVDMAIDGGFDV</sequence>
<comment type="similarity">
    <text evidence="1">Belongs to the short-chain dehydrogenases/reductases (SDR) family.</text>
</comment>
<gene>
    <name evidence="2" type="ORF">LSALG_LOCUS7252</name>
</gene>
<evidence type="ECO:0000313" key="2">
    <source>
        <dbReference type="EMBL" id="CAI9266713.1"/>
    </source>
</evidence>
<dbReference type="GO" id="GO:0016616">
    <property type="term" value="F:oxidoreductase activity, acting on the CH-OH group of donors, NAD or NADP as acceptor"/>
    <property type="evidence" value="ECO:0007669"/>
    <property type="project" value="UniProtKB-ARBA"/>
</dbReference>
<name>A0AA35VU25_LACSI</name>
<protein>
    <submittedName>
        <fullName evidence="2">Uncharacterized protein</fullName>
    </submittedName>
</protein>